<accession>A0A1B6HBD3</accession>
<dbReference type="EMBL" id="GECU01035702">
    <property type="protein sequence ID" value="JAS72004.1"/>
    <property type="molecule type" value="Transcribed_RNA"/>
</dbReference>
<keyword evidence="1" id="KW-0472">Membrane</keyword>
<evidence type="ECO:0000256" key="1">
    <source>
        <dbReference type="SAM" id="Phobius"/>
    </source>
</evidence>
<reference evidence="2" key="1">
    <citation type="submission" date="2015-11" db="EMBL/GenBank/DDBJ databases">
        <title>De novo transcriptome assembly of four potential Pierce s Disease insect vectors from Arizona vineyards.</title>
        <authorList>
            <person name="Tassone E.E."/>
        </authorList>
    </citation>
    <scope>NUCLEOTIDE SEQUENCE</scope>
</reference>
<feature type="non-terminal residue" evidence="2">
    <location>
        <position position="1"/>
    </location>
</feature>
<protein>
    <submittedName>
        <fullName evidence="2">Uncharacterized protein</fullName>
    </submittedName>
</protein>
<dbReference type="AlphaFoldDB" id="A0A1B6HBD3"/>
<keyword evidence="1" id="KW-0812">Transmembrane</keyword>
<proteinExistence type="predicted"/>
<name>A0A1B6HBD3_9HEMI</name>
<feature type="transmembrane region" description="Helical" evidence="1">
    <location>
        <begin position="31"/>
        <end position="51"/>
    </location>
</feature>
<feature type="non-terminal residue" evidence="2">
    <location>
        <position position="101"/>
    </location>
</feature>
<gene>
    <name evidence="2" type="ORF">g.8580</name>
</gene>
<evidence type="ECO:0000313" key="2">
    <source>
        <dbReference type="EMBL" id="JAS72004.1"/>
    </source>
</evidence>
<sequence length="101" mass="11259">GSADSGIKVTRICHCRSVSVSQRKMKATLEFVVVLVVVLQVVLRPVVAAPLHDESFAMTTRHSGSTLGYYLQRVRDTWSKICPYAEENDVAVDPETYRFDG</sequence>
<organism evidence="2">
    <name type="scientific">Homalodisca liturata</name>
    <dbReference type="NCBI Taxonomy" id="320908"/>
    <lineage>
        <taxon>Eukaryota</taxon>
        <taxon>Metazoa</taxon>
        <taxon>Ecdysozoa</taxon>
        <taxon>Arthropoda</taxon>
        <taxon>Hexapoda</taxon>
        <taxon>Insecta</taxon>
        <taxon>Pterygota</taxon>
        <taxon>Neoptera</taxon>
        <taxon>Paraneoptera</taxon>
        <taxon>Hemiptera</taxon>
        <taxon>Auchenorrhyncha</taxon>
        <taxon>Membracoidea</taxon>
        <taxon>Cicadellidae</taxon>
        <taxon>Cicadellinae</taxon>
        <taxon>Proconiini</taxon>
        <taxon>Homalodisca</taxon>
    </lineage>
</organism>
<keyword evidence="1" id="KW-1133">Transmembrane helix</keyword>